<keyword evidence="3" id="KW-0408">Iron</keyword>
<dbReference type="InterPro" id="IPR027443">
    <property type="entry name" value="IPNS-like_sf"/>
</dbReference>
<dbReference type="RefSeq" id="WP_170264348.1">
    <property type="nucleotide sequence ID" value="NZ_JABELX010000018.1"/>
</dbReference>
<feature type="signal peptide" evidence="4">
    <location>
        <begin position="1"/>
        <end position="22"/>
    </location>
</feature>
<dbReference type="PROSITE" id="PS51257">
    <property type="entry name" value="PROKAR_LIPOPROTEIN"/>
    <property type="match status" value="1"/>
</dbReference>
<dbReference type="AlphaFoldDB" id="A0A849C8X4"/>
<keyword evidence="2" id="KW-0045">Antibiotic biosynthesis</keyword>
<sequence>MHTPLRRLGVAAVAALVVATGAACSSSESDTAAVALPPAPPEQRLTGLCPATVAVQLQWEPETDSGPIFGLLGPGYRVDSDNNTVTGPLVVDGKDTGVELEVRAGGPAIGFQTVPSQMYVDSSITMGLTHSEHAIAAAGQQPLVAVTTLLRYSPQMLMWDPATHPEWLFQLSGHGIAQEQMDAVFDRTRSFFALPEAAKGQYPLVKANNAGWESLSQVRPSIGVPDQKESYQVTRPHMAGLWPSDDELPGFAAAILDFEYDCWTVAMRVLSCFADRLGLPREHFTAAHNPESAQYQSTLRLLHYFAVPEELRDIPGRWRAGAHTDFDCLTLLFQRDGQGGLQVCPGKEMEERQWTSITASSSLITCNIGDMLTRWSDDLLPSNFHRVRSPGRDEYQGDRYSIAYFAQADRDAVIQGPRGVYPPVTAADFLTQRVQANYRPRL</sequence>
<dbReference type="InterPro" id="IPR005123">
    <property type="entry name" value="Oxoglu/Fe-dep_dioxygenase_dom"/>
</dbReference>
<dbReference type="Proteomes" id="UP000586827">
    <property type="component" value="Unassembled WGS sequence"/>
</dbReference>
<keyword evidence="4" id="KW-0732">Signal</keyword>
<evidence type="ECO:0000256" key="1">
    <source>
        <dbReference type="ARBA" id="ARBA00004792"/>
    </source>
</evidence>
<protein>
    <submittedName>
        <fullName evidence="6">Isopenicillin N synthase family oxygenase</fullName>
    </submittedName>
</protein>
<evidence type="ECO:0000256" key="2">
    <source>
        <dbReference type="ARBA" id="ARBA00023194"/>
    </source>
</evidence>
<dbReference type="SUPFAM" id="SSF51197">
    <property type="entry name" value="Clavaminate synthase-like"/>
    <property type="match status" value="1"/>
</dbReference>
<comment type="caution">
    <text evidence="6">The sequence shown here is derived from an EMBL/GenBank/DDBJ whole genome shotgun (WGS) entry which is preliminary data.</text>
</comment>
<dbReference type="Pfam" id="PF03171">
    <property type="entry name" value="2OG-FeII_Oxy"/>
    <property type="match status" value="1"/>
</dbReference>
<evidence type="ECO:0000313" key="6">
    <source>
        <dbReference type="EMBL" id="NNH75042.1"/>
    </source>
</evidence>
<comment type="similarity">
    <text evidence="3">Belongs to the iron/ascorbate-dependent oxidoreductase family.</text>
</comment>
<dbReference type="GO" id="GO:0046872">
    <property type="term" value="F:metal ion binding"/>
    <property type="evidence" value="ECO:0007669"/>
    <property type="project" value="UniProtKB-KW"/>
</dbReference>
<gene>
    <name evidence="6" type="ORF">HLB23_35210</name>
</gene>
<dbReference type="InterPro" id="IPR050231">
    <property type="entry name" value="Iron_ascorbate_oxido_reductase"/>
</dbReference>
<feature type="chain" id="PRO_5039432753" evidence="4">
    <location>
        <begin position="23"/>
        <end position="442"/>
    </location>
</feature>
<dbReference type="GO" id="GO:0017000">
    <property type="term" value="P:antibiotic biosynthetic process"/>
    <property type="evidence" value="ECO:0007669"/>
    <property type="project" value="UniProtKB-KW"/>
</dbReference>
<keyword evidence="3" id="KW-0560">Oxidoreductase</keyword>
<dbReference type="Gene3D" id="2.60.120.330">
    <property type="entry name" value="B-lactam Antibiotic, Isopenicillin N Synthase, Chain"/>
    <property type="match status" value="1"/>
</dbReference>
<dbReference type="PROSITE" id="PS51471">
    <property type="entry name" value="FE2OG_OXY"/>
    <property type="match status" value="1"/>
</dbReference>
<evidence type="ECO:0000313" key="7">
    <source>
        <dbReference type="Proteomes" id="UP000586827"/>
    </source>
</evidence>
<dbReference type="Pfam" id="PF14226">
    <property type="entry name" value="DIOX_N"/>
    <property type="match status" value="1"/>
</dbReference>
<evidence type="ECO:0000256" key="3">
    <source>
        <dbReference type="RuleBase" id="RU003682"/>
    </source>
</evidence>
<accession>A0A849C8X4</accession>
<comment type="pathway">
    <text evidence="1">Antibiotic biosynthesis.</text>
</comment>
<evidence type="ECO:0000256" key="4">
    <source>
        <dbReference type="SAM" id="SignalP"/>
    </source>
</evidence>
<dbReference type="GO" id="GO:0016491">
    <property type="term" value="F:oxidoreductase activity"/>
    <property type="evidence" value="ECO:0007669"/>
    <property type="project" value="UniProtKB-KW"/>
</dbReference>
<dbReference type="PANTHER" id="PTHR47990">
    <property type="entry name" value="2-OXOGLUTARATE (2OG) AND FE(II)-DEPENDENT OXYGENASE SUPERFAMILY PROTEIN-RELATED"/>
    <property type="match status" value="1"/>
</dbReference>
<keyword evidence="7" id="KW-1185">Reference proteome</keyword>
<dbReference type="InterPro" id="IPR026992">
    <property type="entry name" value="DIOX_N"/>
</dbReference>
<dbReference type="EMBL" id="JABELX010000018">
    <property type="protein sequence ID" value="NNH75042.1"/>
    <property type="molecule type" value="Genomic_DNA"/>
</dbReference>
<name>A0A849C8X4_9NOCA</name>
<proteinExistence type="inferred from homology"/>
<keyword evidence="3" id="KW-0479">Metal-binding</keyword>
<organism evidence="6 7">
    <name type="scientific">Nocardia uniformis</name>
    <dbReference type="NCBI Taxonomy" id="53432"/>
    <lineage>
        <taxon>Bacteria</taxon>
        <taxon>Bacillati</taxon>
        <taxon>Actinomycetota</taxon>
        <taxon>Actinomycetes</taxon>
        <taxon>Mycobacteriales</taxon>
        <taxon>Nocardiaceae</taxon>
        <taxon>Nocardia</taxon>
    </lineage>
</organism>
<reference evidence="6 7" key="1">
    <citation type="submission" date="2020-05" db="EMBL/GenBank/DDBJ databases">
        <title>MicrobeNet Type strains.</title>
        <authorList>
            <person name="Nicholson A.C."/>
        </authorList>
    </citation>
    <scope>NUCLEOTIDE SEQUENCE [LARGE SCALE GENOMIC DNA]</scope>
    <source>
        <strain evidence="6 7">JCM 3224</strain>
    </source>
</reference>
<feature type="domain" description="Fe2OG dioxygenase" evidence="5">
    <location>
        <begin position="294"/>
        <end position="408"/>
    </location>
</feature>
<evidence type="ECO:0000259" key="5">
    <source>
        <dbReference type="PROSITE" id="PS51471"/>
    </source>
</evidence>
<dbReference type="InterPro" id="IPR044861">
    <property type="entry name" value="IPNS-like_FE2OG_OXY"/>
</dbReference>